<gene>
    <name evidence="1" type="ORF">F4559_006459</name>
</gene>
<evidence type="ECO:0000313" key="2">
    <source>
        <dbReference type="Proteomes" id="UP000542674"/>
    </source>
</evidence>
<keyword evidence="2" id="KW-1185">Reference proteome</keyword>
<dbReference type="RefSeq" id="WP_184674808.1">
    <property type="nucleotide sequence ID" value="NZ_BAABAI010000043.1"/>
</dbReference>
<organism evidence="1 2">
    <name type="scientific">Saccharothrix violaceirubra</name>
    <dbReference type="NCBI Taxonomy" id="413306"/>
    <lineage>
        <taxon>Bacteria</taxon>
        <taxon>Bacillati</taxon>
        <taxon>Actinomycetota</taxon>
        <taxon>Actinomycetes</taxon>
        <taxon>Pseudonocardiales</taxon>
        <taxon>Pseudonocardiaceae</taxon>
        <taxon>Saccharothrix</taxon>
    </lineage>
</organism>
<dbReference type="AlphaFoldDB" id="A0A7W7T9Q1"/>
<name>A0A7W7T9Q1_9PSEU</name>
<reference evidence="1 2" key="1">
    <citation type="submission" date="2020-08" db="EMBL/GenBank/DDBJ databases">
        <title>Sequencing the genomes of 1000 actinobacteria strains.</title>
        <authorList>
            <person name="Klenk H.-P."/>
        </authorList>
    </citation>
    <scope>NUCLEOTIDE SEQUENCE [LARGE SCALE GENOMIC DNA]</scope>
    <source>
        <strain evidence="1 2">DSM 45084</strain>
    </source>
</reference>
<evidence type="ECO:0000313" key="1">
    <source>
        <dbReference type="EMBL" id="MBB4969100.1"/>
    </source>
</evidence>
<dbReference type="Proteomes" id="UP000542674">
    <property type="component" value="Unassembled WGS sequence"/>
</dbReference>
<comment type="caution">
    <text evidence="1">The sequence shown here is derived from an EMBL/GenBank/DDBJ whole genome shotgun (WGS) entry which is preliminary data.</text>
</comment>
<dbReference type="EMBL" id="JACHJS010000001">
    <property type="protein sequence ID" value="MBB4969100.1"/>
    <property type="molecule type" value="Genomic_DNA"/>
</dbReference>
<protein>
    <submittedName>
        <fullName evidence="1">Uncharacterized protein</fullName>
    </submittedName>
</protein>
<proteinExistence type="predicted"/>
<sequence>MCLGRLLGDLLAVAELVDDLGATISRQTSTGQRVGSRSAEIGLPFNLGAAEVRDDLRNTLSTWVRELWETHGPRREVTTGETGPDGSPVVVVALDALYLDDTLHEMAAWLRRHPTWIEYHPAGGELVDEITDAVERARQAVDLPPALVFCGPCPDCGADLYAHPDRATVGCRECESRHDVEALRAALLDAAREHLATAAEVSLALPRLLGRTLSANTVRTWARAGKLTRREPDARGRPRFLVGEVIDVALATPTRQRVTRDVAELA</sequence>
<accession>A0A7W7T9Q1</accession>